<keyword evidence="5" id="KW-1185">Reference proteome</keyword>
<evidence type="ECO:0000256" key="1">
    <source>
        <dbReference type="SAM" id="MobiDB-lite"/>
    </source>
</evidence>
<feature type="non-terminal residue" evidence="3">
    <location>
        <position position="1"/>
    </location>
</feature>
<feature type="region of interest" description="Disordered" evidence="1">
    <location>
        <begin position="1"/>
        <end position="41"/>
    </location>
</feature>
<accession>A0A4Y2UUB0</accession>
<evidence type="ECO:0000313" key="3">
    <source>
        <dbReference type="EMBL" id="GBO15150.1"/>
    </source>
</evidence>
<evidence type="ECO:0000313" key="4">
    <source>
        <dbReference type="EMBL" id="GBO15152.1"/>
    </source>
</evidence>
<sequence length="59" mass="6615">FPHRQLNSCPDEERPPKTAKSTAKKERKKENGEEKSRQETTLAKFVGKKFSALATGIIA</sequence>
<name>A0A4Y2UUB0_ARAVE</name>
<reference evidence="3 5" key="1">
    <citation type="journal article" date="2019" name="Sci. Rep.">
        <title>Orb-weaving spider Araneus ventricosus genome elucidates the spidroin gene catalogue.</title>
        <authorList>
            <person name="Kono N."/>
            <person name="Nakamura H."/>
            <person name="Ohtoshi R."/>
            <person name="Moran D.A.P."/>
            <person name="Shinohara A."/>
            <person name="Yoshida Y."/>
            <person name="Fujiwara M."/>
            <person name="Mori M."/>
            <person name="Tomita M."/>
            <person name="Arakawa K."/>
        </authorList>
    </citation>
    <scope>NUCLEOTIDE SEQUENCE [LARGE SCALE GENOMIC DNA]</scope>
</reference>
<evidence type="ECO:0000313" key="2">
    <source>
        <dbReference type="EMBL" id="GBO10394.1"/>
    </source>
</evidence>
<feature type="compositionally biased region" description="Basic and acidic residues" evidence="1">
    <location>
        <begin position="28"/>
        <end position="38"/>
    </location>
</feature>
<dbReference type="AlphaFoldDB" id="A0A4Y2UUB0"/>
<gene>
    <name evidence="3" type="ORF">AVEN_28847-2_1</name>
    <name evidence="4" type="ORF">AVEN_49194-2_1</name>
    <name evidence="2" type="ORF">AVEN_70501-2_1</name>
</gene>
<dbReference type="EMBL" id="BGPR01039223">
    <property type="protein sequence ID" value="GBO15152.1"/>
    <property type="molecule type" value="Genomic_DNA"/>
</dbReference>
<dbReference type="EMBL" id="BGPR01035520">
    <property type="protein sequence ID" value="GBO10394.1"/>
    <property type="molecule type" value="Genomic_DNA"/>
</dbReference>
<dbReference type="Proteomes" id="UP000499080">
    <property type="component" value="Unassembled WGS sequence"/>
</dbReference>
<comment type="caution">
    <text evidence="3">The sequence shown here is derived from an EMBL/GenBank/DDBJ whole genome shotgun (WGS) entry which is preliminary data.</text>
</comment>
<evidence type="ECO:0000313" key="5">
    <source>
        <dbReference type="Proteomes" id="UP000499080"/>
    </source>
</evidence>
<dbReference type="EMBL" id="BGPR01039221">
    <property type="protein sequence ID" value="GBO15150.1"/>
    <property type="molecule type" value="Genomic_DNA"/>
</dbReference>
<organism evidence="3 5">
    <name type="scientific">Araneus ventricosus</name>
    <name type="common">Orbweaver spider</name>
    <name type="synonym">Epeira ventricosa</name>
    <dbReference type="NCBI Taxonomy" id="182803"/>
    <lineage>
        <taxon>Eukaryota</taxon>
        <taxon>Metazoa</taxon>
        <taxon>Ecdysozoa</taxon>
        <taxon>Arthropoda</taxon>
        <taxon>Chelicerata</taxon>
        <taxon>Arachnida</taxon>
        <taxon>Araneae</taxon>
        <taxon>Araneomorphae</taxon>
        <taxon>Entelegynae</taxon>
        <taxon>Araneoidea</taxon>
        <taxon>Araneidae</taxon>
        <taxon>Araneus</taxon>
    </lineage>
</organism>
<proteinExistence type="predicted"/>
<protein>
    <submittedName>
        <fullName evidence="3">Uncharacterized protein</fullName>
    </submittedName>
</protein>